<dbReference type="EMBL" id="JBANAX010000702">
    <property type="protein sequence ID" value="KAL1196487.1"/>
    <property type="molecule type" value="Genomic_DNA"/>
</dbReference>
<dbReference type="Proteomes" id="UP001558713">
    <property type="component" value="Unassembled WGS sequence"/>
</dbReference>
<evidence type="ECO:0000313" key="4">
    <source>
        <dbReference type="EMBL" id="KAL1196487.1"/>
    </source>
</evidence>
<evidence type="ECO:0000313" key="5">
    <source>
        <dbReference type="Proteomes" id="UP001558713"/>
    </source>
</evidence>
<dbReference type="AlphaFoldDB" id="A0ABD0ZPB6"/>
<proteinExistence type="inferred from homology"/>
<sequence length="437" mass="48991">MMNIARILNPTRPVLPGFSSSKSLCGDANCMEQLLLHCANAIESNDATLAQHIIWVLNNLASPDGDSTQRLAASFLRALNSRAASKSPAFAFLSVAAADSFVSKKTLHRFSVIELAEFVDLTPWHRFGFIAANAAILDAVEGYSSVHIVDLSLTHCMQIPTLIDSMASKLHKQHPPLLKLTVVDGAAESHPPPLLGISYEELGSKLVNFATTRNIAMEFRIISYSYSDGLSSLIEQLRIDPFVFNEALVFNCHMMLHCIPEETLTLNPPSLRSVFLKELRSLNPTIVTLIDEDADFTSSNFISRLRSLYNYMWIPYDTADTFLARSSEQRRWYEADIGWKIDNVVAKEGTERVERLEPKSRWFERMREAKFAGIGFGETATMEVKTMLEEHATGWGMKREVDEDDDMEHFVLTWKGHSVVFASAWVPVNGVDVDDLI</sequence>
<keyword evidence="2" id="KW-0804">Transcription</keyword>
<evidence type="ECO:0000256" key="3">
    <source>
        <dbReference type="PROSITE-ProRule" id="PRU01191"/>
    </source>
</evidence>
<feature type="short sequence motif" description="VHIID" evidence="3">
    <location>
        <begin position="146"/>
        <end position="150"/>
    </location>
</feature>
<keyword evidence="5" id="KW-1185">Reference proteome</keyword>
<dbReference type="InterPro" id="IPR005202">
    <property type="entry name" value="TF_GRAS"/>
</dbReference>
<reference evidence="4 5" key="1">
    <citation type="submission" date="2024-04" db="EMBL/GenBank/DDBJ databases">
        <title>Genome assembly C_amara_ONT_v2.</title>
        <authorList>
            <person name="Yant L."/>
            <person name="Moore C."/>
            <person name="Slenker M."/>
        </authorList>
    </citation>
    <scope>NUCLEOTIDE SEQUENCE [LARGE SCALE GENOMIC DNA]</scope>
    <source>
        <tissue evidence="4">Leaf</tissue>
    </source>
</reference>
<comment type="caution">
    <text evidence="4">The sequence shown here is derived from an EMBL/GenBank/DDBJ whole genome shotgun (WGS) entry which is preliminary data.</text>
</comment>
<comment type="similarity">
    <text evidence="3">Belongs to the GRAS family.</text>
</comment>
<evidence type="ECO:0000256" key="1">
    <source>
        <dbReference type="ARBA" id="ARBA00023015"/>
    </source>
</evidence>
<keyword evidence="1" id="KW-0805">Transcription regulation</keyword>
<evidence type="ECO:0000256" key="2">
    <source>
        <dbReference type="ARBA" id="ARBA00023163"/>
    </source>
</evidence>
<dbReference type="PANTHER" id="PTHR31636">
    <property type="entry name" value="OSJNBA0084A10.13 PROTEIN-RELATED"/>
    <property type="match status" value="1"/>
</dbReference>
<feature type="region of interest" description="SAW" evidence="3">
    <location>
        <begin position="346"/>
        <end position="426"/>
    </location>
</feature>
<gene>
    <name evidence="4" type="ORF">V5N11_023178</name>
</gene>
<organism evidence="4 5">
    <name type="scientific">Cardamine amara subsp. amara</name>
    <dbReference type="NCBI Taxonomy" id="228776"/>
    <lineage>
        <taxon>Eukaryota</taxon>
        <taxon>Viridiplantae</taxon>
        <taxon>Streptophyta</taxon>
        <taxon>Embryophyta</taxon>
        <taxon>Tracheophyta</taxon>
        <taxon>Spermatophyta</taxon>
        <taxon>Magnoliopsida</taxon>
        <taxon>eudicotyledons</taxon>
        <taxon>Gunneridae</taxon>
        <taxon>Pentapetalae</taxon>
        <taxon>rosids</taxon>
        <taxon>malvids</taxon>
        <taxon>Brassicales</taxon>
        <taxon>Brassicaceae</taxon>
        <taxon>Cardamineae</taxon>
        <taxon>Cardamine</taxon>
    </lineage>
</organism>
<dbReference type="Pfam" id="PF03514">
    <property type="entry name" value="GRAS"/>
    <property type="match status" value="1"/>
</dbReference>
<accession>A0ABD0ZPB6</accession>
<comment type="caution">
    <text evidence="3">Lacks conserved residue(s) required for the propagation of feature annotation.</text>
</comment>
<protein>
    <submittedName>
        <fullName evidence="4">Scarecrow-like protein 32</fullName>
    </submittedName>
</protein>
<dbReference type="PROSITE" id="PS50985">
    <property type="entry name" value="GRAS"/>
    <property type="match status" value="1"/>
</dbReference>
<name>A0ABD0ZPB6_CARAN</name>